<keyword evidence="14" id="KW-0472">Membrane</keyword>
<proteinExistence type="inferred from homology"/>
<dbReference type="PANTHER" id="PTHR23033">
    <property type="entry name" value="BETA1,3-GALACTOSYLTRANSFERASE"/>
    <property type="match status" value="1"/>
</dbReference>
<dbReference type="EMBL" id="UYJE01000260">
    <property type="protein sequence ID" value="VDH91751.1"/>
    <property type="molecule type" value="Genomic_DNA"/>
</dbReference>
<evidence type="ECO:0000256" key="6">
    <source>
        <dbReference type="ARBA" id="ARBA00012557"/>
    </source>
</evidence>
<evidence type="ECO:0000256" key="4">
    <source>
        <dbReference type="ARBA" id="ARBA00006462"/>
    </source>
</evidence>
<evidence type="ECO:0000256" key="7">
    <source>
        <dbReference type="ARBA" id="ARBA00022676"/>
    </source>
</evidence>
<dbReference type="GO" id="GO:0000166">
    <property type="term" value="F:nucleotide binding"/>
    <property type="evidence" value="ECO:0007669"/>
    <property type="project" value="UniProtKB-KW"/>
</dbReference>
<evidence type="ECO:0000256" key="5">
    <source>
        <dbReference type="ARBA" id="ARBA00011748"/>
    </source>
</evidence>
<keyword evidence="17" id="KW-0464">Manganese</keyword>
<keyword evidence="12" id="KW-0735">Signal-anchor</keyword>
<evidence type="ECO:0000256" key="1">
    <source>
        <dbReference type="ARBA" id="ARBA00001936"/>
    </source>
</evidence>
<comment type="pathway">
    <text evidence="3">Protein modification; protein glycosylation.</text>
</comment>
<dbReference type="Pfam" id="PF02434">
    <property type="entry name" value="Fringe"/>
    <property type="match status" value="1"/>
</dbReference>
<dbReference type="UniPathway" id="UPA00378"/>
<protein>
    <recommendedName>
        <fullName evidence="18">Glycoprotein-N-acetylgalactosamine 3-beta-galactosyltransferase 1</fullName>
        <ecNumber evidence="6">2.4.1.122</ecNumber>
    </recommendedName>
</protein>
<evidence type="ECO:0000256" key="8">
    <source>
        <dbReference type="ARBA" id="ARBA00022679"/>
    </source>
</evidence>
<name>A0A8B6BJE5_MYTGA</name>
<dbReference type="PANTHER" id="PTHR23033:SF14">
    <property type="entry name" value="GLYCOPROTEIN-N-ACETYLGALACTOSAMINE 3-BETA-GALACTOSYLTRANSFERASE 1-RELATED"/>
    <property type="match status" value="1"/>
</dbReference>
<evidence type="ECO:0000256" key="2">
    <source>
        <dbReference type="ARBA" id="ARBA00004606"/>
    </source>
</evidence>
<keyword evidence="22" id="KW-1185">Reference proteome</keyword>
<comment type="subcellular location">
    <subcellularLocation>
        <location evidence="2">Membrane</location>
        <topology evidence="2">Single-pass type II membrane protein</topology>
    </subcellularLocation>
</comment>
<comment type="cofactor">
    <cofactor evidence="1">
        <name>Mn(2+)</name>
        <dbReference type="ChEBI" id="CHEBI:29035"/>
    </cofactor>
</comment>
<evidence type="ECO:0000256" key="11">
    <source>
        <dbReference type="ARBA" id="ARBA00022741"/>
    </source>
</evidence>
<keyword evidence="10" id="KW-0479">Metal-binding</keyword>
<dbReference type="GO" id="GO:0016020">
    <property type="term" value="C:membrane"/>
    <property type="evidence" value="ECO:0007669"/>
    <property type="project" value="UniProtKB-SubCell"/>
</dbReference>
<keyword evidence="16" id="KW-0325">Glycoprotein</keyword>
<evidence type="ECO:0000256" key="15">
    <source>
        <dbReference type="ARBA" id="ARBA00023157"/>
    </source>
</evidence>
<evidence type="ECO:0000256" key="3">
    <source>
        <dbReference type="ARBA" id="ARBA00004922"/>
    </source>
</evidence>
<evidence type="ECO:0000313" key="22">
    <source>
        <dbReference type="Proteomes" id="UP000596742"/>
    </source>
</evidence>
<dbReference type="GO" id="GO:0016263">
    <property type="term" value="F:glycoprotein-N-acetylgalactosamine 3-beta-galactosyltransferase activity"/>
    <property type="evidence" value="ECO:0007669"/>
    <property type="project" value="UniProtKB-EC"/>
</dbReference>
<keyword evidence="9" id="KW-0812">Transmembrane</keyword>
<dbReference type="FunFam" id="3.90.550.50:FF:000017">
    <property type="entry name" value="Glycoprotein-N-acetylgalactosamine 3-beta-galactosyltransferase 1"/>
    <property type="match status" value="1"/>
</dbReference>
<comment type="subunit">
    <text evidence="5">Homodimer; disulfide-linked.</text>
</comment>
<reference evidence="21" key="1">
    <citation type="submission" date="2018-11" db="EMBL/GenBank/DDBJ databases">
        <authorList>
            <person name="Alioto T."/>
            <person name="Alioto T."/>
        </authorList>
    </citation>
    <scope>NUCLEOTIDE SEQUENCE</scope>
</reference>
<keyword evidence="13" id="KW-1133">Transmembrane helix</keyword>
<keyword evidence="7 21" id="KW-0328">Glycosyltransferase</keyword>
<comment type="function">
    <text evidence="19">Glycosyltransferase that generates the core 1 O-glycan Gal-beta1-3GalNAc-alpha1-Ser/Thr (T antigen), which is a precursor for many extended O-glycans in glycoproteins.</text>
</comment>
<evidence type="ECO:0000256" key="13">
    <source>
        <dbReference type="ARBA" id="ARBA00022989"/>
    </source>
</evidence>
<evidence type="ECO:0000256" key="17">
    <source>
        <dbReference type="ARBA" id="ARBA00023211"/>
    </source>
</evidence>
<dbReference type="Gene3D" id="3.90.550.50">
    <property type="match status" value="1"/>
</dbReference>
<evidence type="ECO:0000256" key="10">
    <source>
        <dbReference type="ARBA" id="ARBA00022723"/>
    </source>
</evidence>
<dbReference type="InterPro" id="IPR003378">
    <property type="entry name" value="Fringe-like_glycosylTrfase"/>
</dbReference>
<comment type="similarity">
    <text evidence="4">Belongs to the glycosyltransferase 31 family. Beta3-Gal-T subfamily.</text>
</comment>
<evidence type="ECO:0000259" key="20">
    <source>
        <dbReference type="Pfam" id="PF02434"/>
    </source>
</evidence>
<evidence type="ECO:0000256" key="14">
    <source>
        <dbReference type="ARBA" id="ARBA00023136"/>
    </source>
</evidence>
<keyword evidence="15" id="KW-1015">Disulfide bond</keyword>
<evidence type="ECO:0000256" key="18">
    <source>
        <dbReference type="ARBA" id="ARBA00040898"/>
    </source>
</evidence>
<dbReference type="AlphaFoldDB" id="A0A8B6BJE5"/>
<comment type="caution">
    <text evidence="21">The sequence shown here is derived from an EMBL/GenBank/DDBJ whole genome shotgun (WGS) entry which is preliminary data.</text>
</comment>
<dbReference type="Proteomes" id="UP000596742">
    <property type="component" value="Unassembled WGS sequence"/>
</dbReference>
<keyword evidence="8 21" id="KW-0808">Transferase</keyword>
<evidence type="ECO:0000256" key="16">
    <source>
        <dbReference type="ARBA" id="ARBA00023180"/>
    </source>
</evidence>
<gene>
    <name evidence="21" type="ORF">MGAL_10B052331</name>
</gene>
<keyword evidence="11" id="KW-0547">Nucleotide-binding</keyword>
<dbReference type="OrthoDB" id="414175at2759"/>
<sequence length="303" mass="34955">MQVMTIQKDMHDIMDRNLRSVKPVLVDDSHFHHDDNSVAKDLEKNIRVLCWVMTGPQNLDKKAIHVKKTWAKRCNILIFISSVTNTSFPTVGLNISEGREHLTGKTMQAFRYVYEHYKDQADWFMKADDDTFVILENLRYFLKDYKPSDPVYFGQLFNLRNFVKQGYYSGGAGYVLSKEALTRLVAKGKNKTLCQQDGGNEDVEIGRCLENLGVKTLNSTDALGRTRFHCFDPETHLFGLYPDWFVQRDASGAKKGTESMSDYAISFHYVPPQKMYALEFFVYHLRPYGIQSGHQHLNLLDGR</sequence>
<feature type="domain" description="Fringe-like glycosyltransferase" evidence="20">
    <location>
        <begin position="64"/>
        <end position="219"/>
    </location>
</feature>
<dbReference type="EC" id="2.4.1.122" evidence="6"/>
<accession>A0A8B6BJE5</accession>
<evidence type="ECO:0000313" key="21">
    <source>
        <dbReference type="EMBL" id="VDH91751.1"/>
    </source>
</evidence>
<dbReference type="InterPro" id="IPR026050">
    <property type="entry name" value="C1GALT1/C1GALT1_chp1"/>
</dbReference>
<organism evidence="21 22">
    <name type="scientific">Mytilus galloprovincialis</name>
    <name type="common">Mediterranean mussel</name>
    <dbReference type="NCBI Taxonomy" id="29158"/>
    <lineage>
        <taxon>Eukaryota</taxon>
        <taxon>Metazoa</taxon>
        <taxon>Spiralia</taxon>
        <taxon>Lophotrochozoa</taxon>
        <taxon>Mollusca</taxon>
        <taxon>Bivalvia</taxon>
        <taxon>Autobranchia</taxon>
        <taxon>Pteriomorphia</taxon>
        <taxon>Mytilida</taxon>
        <taxon>Mytiloidea</taxon>
        <taxon>Mytilidae</taxon>
        <taxon>Mytilinae</taxon>
        <taxon>Mytilus</taxon>
    </lineage>
</organism>
<evidence type="ECO:0000256" key="9">
    <source>
        <dbReference type="ARBA" id="ARBA00022692"/>
    </source>
</evidence>
<dbReference type="GO" id="GO:0030145">
    <property type="term" value="F:manganese ion binding"/>
    <property type="evidence" value="ECO:0007669"/>
    <property type="project" value="UniProtKB-ARBA"/>
</dbReference>
<evidence type="ECO:0000256" key="19">
    <source>
        <dbReference type="ARBA" id="ARBA00059245"/>
    </source>
</evidence>
<evidence type="ECO:0000256" key="12">
    <source>
        <dbReference type="ARBA" id="ARBA00022968"/>
    </source>
</evidence>